<sequence>MITRPSLKAVRVTNRQCRRAVRLQQVLTVENGLVCSEHSFLLFFSPMEYRVKSTVVTVVECDRQAHAKQRPRRQQQSGNWTGQTHLLDMALRHTVDGHQLEGLTKFSAMGSAFKR</sequence>
<dbReference type="AlphaFoldDB" id="A0ABD0M4T5"/>
<keyword evidence="2" id="KW-1185">Reference proteome</keyword>
<organism evidence="1 2">
    <name type="scientific">Batillaria attramentaria</name>
    <dbReference type="NCBI Taxonomy" id="370345"/>
    <lineage>
        <taxon>Eukaryota</taxon>
        <taxon>Metazoa</taxon>
        <taxon>Spiralia</taxon>
        <taxon>Lophotrochozoa</taxon>
        <taxon>Mollusca</taxon>
        <taxon>Gastropoda</taxon>
        <taxon>Caenogastropoda</taxon>
        <taxon>Sorbeoconcha</taxon>
        <taxon>Cerithioidea</taxon>
        <taxon>Batillariidae</taxon>
        <taxon>Batillaria</taxon>
    </lineage>
</organism>
<evidence type="ECO:0000313" key="1">
    <source>
        <dbReference type="EMBL" id="KAK7506262.1"/>
    </source>
</evidence>
<protein>
    <submittedName>
        <fullName evidence="1">Uncharacterized protein</fullName>
    </submittedName>
</protein>
<proteinExistence type="predicted"/>
<comment type="caution">
    <text evidence="1">The sequence shown here is derived from an EMBL/GenBank/DDBJ whole genome shotgun (WGS) entry which is preliminary data.</text>
</comment>
<name>A0ABD0M4T5_9CAEN</name>
<gene>
    <name evidence="1" type="ORF">BaRGS_00002374</name>
</gene>
<evidence type="ECO:0000313" key="2">
    <source>
        <dbReference type="Proteomes" id="UP001519460"/>
    </source>
</evidence>
<dbReference type="Proteomes" id="UP001519460">
    <property type="component" value="Unassembled WGS sequence"/>
</dbReference>
<dbReference type="EMBL" id="JACVVK020000007">
    <property type="protein sequence ID" value="KAK7506262.1"/>
    <property type="molecule type" value="Genomic_DNA"/>
</dbReference>
<reference evidence="1 2" key="1">
    <citation type="journal article" date="2023" name="Sci. Data">
        <title>Genome assembly of the Korean intertidal mud-creeper Batillaria attramentaria.</title>
        <authorList>
            <person name="Patra A.K."/>
            <person name="Ho P.T."/>
            <person name="Jun S."/>
            <person name="Lee S.J."/>
            <person name="Kim Y."/>
            <person name="Won Y.J."/>
        </authorList>
    </citation>
    <scope>NUCLEOTIDE SEQUENCE [LARGE SCALE GENOMIC DNA]</scope>
    <source>
        <strain evidence="1">Wonlab-2016</strain>
    </source>
</reference>
<accession>A0ABD0M4T5</accession>